<evidence type="ECO:0000313" key="2">
    <source>
        <dbReference type="Proteomes" id="UP000034050"/>
    </source>
</evidence>
<gene>
    <name evidence="1" type="ORF">UV61_C0023G0008</name>
</gene>
<dbReference type="EMBL" id="LCFD01000023">
    <property type="protein sequence ID" value="KKS84874.1"/>
    <property type="molecule type" value="Genomic_DNA"/>
</dbReference>
<sequence>MKNKLLNLFILVSLITFGLVPVTQVRATEDSQEMYWSLMQECPDVRGDVVAWYGEGFHWIYGYSPVQWGADKVWHVGYDNYVQCFCPKKLEGFEPLFHTGIKTAWLKAGNVGAEKQQDLLAKGWLWLDNGVDVGLLPEPYMARNSKWNCQD</sequence>
<evidence type="ECO:0000313" key="1">
    <source>
        <dbReference type="EMBL" id="KKS84874.1"/>
    </source>
</evidence>
<protein>
    <submittedName>
        <fullName evidence="1">Uncharacterized protein</fullName>
    </submittedName>
</protein>
<dbReference type="STRING" id="1618446.UV61_C0023G0008"/>
<name>A0A0G1CHC0_9BACT</name>
<organism evidence="1 2">
    <name type="scientific">Candidatus Gottesmanbacteria bacterium GW2011_GWB1_43_11</name>
    <dbReference type="NCBI Taxonomy" id="1618446"/>
    <lineage>
        <taxon>Bacteria</taxon>
        <taxon>Candidatus Gottesmaniibacteriota</taxon>
    </lineage>
</organism>
<proteinExistence type="predicted"/>
<reference evidence="1 2" key="1">
    <citation type="journal article" date="2015" name="Nature">
        <title>rRNA introns, odd ribosomes, and small enigmatic genomes across a large radiation of phyla.</title>
        <authorList>
            <person name="Brown C.T."/>
            <person name="Hug L.A."/>
            <person name="Thomas B.C."/>
            <person name="Sharon I."/>
            <person name="Castelle C.J."/>
            <person name="Singh A."/>
            <person name="Wilkins M.J."/>
            <person name="Williams K.H."/>
            <person name="Banfield J.F."/>
        </authorList>
    </citation>
    <scope>NUCLEOTIDE SEQUENCE [LARGE SCALE GENOMIC DNA]</scope>
</reference>
<dbReference type="Proteomes" id="UP000034050">
    <property type="component" value="Unassembled WGS sequence"/>
</dbReference>
<dbReference type="AlphaFoldDB" id="A0A0G1CHC0"/>
<accession>A0A0G1CHC0</accession>
<comment type="caution">
    <text evidence="1">The sequence shown here is derived from an EMBL/GenBank/DDBJ whole genome shotgun (WGS) entry which is preliminary data.</text>
</comment>